<name>A0AAQ3NED9_VIGMU</name>
<proteinExistence type="predicted"/>
<accession>A0AAQ3NED9</accession>
<evidence type="ECO:0000313" key="1">
    <source>
        <dbReference type="EMBL" id="WVZ08654.1"/>
    </source>
</evidence>
<sequence>MILSHVLVLLNFVRNKPVVFHRKSCFTSSIPFSESCSQSLPVFPMFLRRHTLSFKAGRLDFLVDSPRLSLTLKGSLMASLIPAPRELDPRILTPNRNVLFVVLLEISVI</sequence>
<evidence type="ECO:0000313" key="2">
    <source>
        <dbReference type="Proteomes" id="UP001374535"/>
    </source>
</evidence>
<organism evidence="1 2">
    <name type="scientific">Vigna mungo</name>
    <name type="common">Black gram</name>
    <name type="synonym">Phaseolus mungo</name>
    <dbReference type="NCBI Taxonomy" id="3915"/>
    <lineage>
        <taxon>Eukaryota</taxon>
        <taxon>Viridiplantae</taxon>
        <taxon>Streptophyta</taxon>
        <taxon>Embryophyta</taxon>
        <taxon>Tracheophyta</taxon>
        <taxon>Spermatophyta</taxon>
        <taxon>Magnoliopsida</taxon>
        <taxon>eudicotyledons</taxon>
        <taxon>Gunneridae</taxon>
        <taxon>Pentapetalae</taxon>
        <taxon>rosids</taxon>
        <taxon>fabids</taxon>
        <taxon>Fabales</taxon>
        <taxon>Fabaceae</taxon>
        <taxon>Papilionoideae</taxon>
        <taxon>50 kb inversion clade</taxon>
        <taxon>NPAAA clade</taxon>
        <taxon>indigoferoid/millettioid clade</taxon>
        <taxon>Phaseoleae</taxon>
        <taxon>Vigna</taxon>
    </lineage>
</organism>
<reference evidence="1 2" key="1">
    <citation type="journal article" date="2023" name="Life. Sci Alliance">
        <title>Evolutionary insights into 3D genome organization and epigenetic landscape of Vigna mungo.</title>
        <authorList>
            <person name="Junaid A."/>
            <person name="Singh B."/>
            <person name="Bhatia S."/>
        </authorList>
    </citation>
    <scope>NUCLEOTIDE SEQUENCE [LARGE SCALE GENOMIC DNA]</scope>
    <source>
        <strain evidence="1">Urdbean</strain>
    </source>
</reference>
<dbReference type="AlphaFoldDB" id="A0AAQ3NED9"/>
<keyword evidence="2" id="KW-1185">Reference proteome</keyword>
<gene>
    <name evidence="1" type="ORF">V8G54_022000</name>
</gene>
<dbReference type="EMBL" id="CP144695">
    <property type="protein sequence ID" value="WVZ08654.1"/>
    <property type="molecule type" value="Genomic_DNA"/>
</dbReference>
<protein>
    <submittedName>
        <fullName evidence="1">Uncharacterized protein</fullName>
    </submittedName>
</protein>
<dbReference type="Proteomes" id="UP001374535">
    <property type="component" value="Chromosome 6"/>
</dbReference>